<dbReference type="PATRIC" id="fig|1354264.4.peg.4946"/>
<dbReference type="EMBL" id="LXEU01000117">
    <property type="protein sequence ID" value="OAT43799.1"/>
    <property type="molecule type" value="Genomic_DNA"/>
</dbReference>
<organism evidence="2 3">
    <name type="scientific">Kluyvera georgiana ATCC 51603</name>
    <dbReference type="NCBI Taxonomy" id="1354264"/>
    <lineage>
        <taxon>Bacteria</taxon>
        <taxon>Pseudomonadati</taxon>
        <taxon>Pseudomonadota</taxon>
        <taxon>Gammaproteobacteria</taxon>
        <taxon>Enterobacterales</taxon>
        <taxon>Enterobacteriaceae</taxon>
        <taxon>Kluyvera</taxon>
    </lineage>
</organism>
<feature type="transmembrane region" description="Helical" evidence="1">
    <location>
        <begin position="145"/>
        <end position="166"/>
    </location>
</feature>
<dbReference type="Proteomes" id="UP000078386">
    <property type="component" value="Unassembled WGS sequence"/>
</dbReference>
<proteinExistence type="predicted"/>
<keyword evidence="1" id="KW-0812">Transmembrane</keyword>
<gene>
    <name evidence="2" type="ORF">M989_04742</name>
</gene>
<feature type="transmembrane region" description="Helical" evidence="1">
    <location>
        <begin position="6"/>
        <end position="25"/>
    </location>
</feature>
<comment type="caution">
    <text evidence="2">The sequence shown here is derived from an EMBL/GenBank/DDBJ whole genome shotgun (WGS) entry which is preliminary data.</text>
</comment>
<dbReference type="AlphaFoldDB" id="A0A1B7J791"/>
<sequence>MQDILSNTLKVIISFFVALILNKLLSLFRKRQLYLSCWNSIENTSIADNAFTINSSIYNNGKDKEKNVIIKMPNGLSCSVLSSTYDYKNENGEIHIDRVLPSEKISMVILVEGARKLEKKIKPRIKSEDTNGKVYLTQDVVPPSAGVLTFTVALFTTVLGALSYMISSGDSPEKTIGYIHNSLFYSDYKNNGFLISPFGNDIIIKNYDIAKKEYPIELVDARKLNGKIQYKFRLVNKLNSPMIFKANYRVDSIHAFWGEISNISDFADE</sequence>
<accession>A0A1B7J791</accession>
<dbReference type="RefSeq" id="WP_157093600.1">
    <property type="nucleotide sequence ID" value="NZ_LXEU01000117.1"/>
</dbReference>
<evidence type="ECO:0000313" key="2">
    <source>
        <dbReference type="EMBL" id="OAT43799.1"/>
    </source>
</evidence>
<evidence type="ECO:0000256" key="1">
    <source>
        <dbReference type="SAM" id="Phobius"/>
    </source>
</evidence>
<keyword evidence="1" id="KW-0472">Membrane</keyword>
<protein>
    <submittedName>
        <fullName evidence="2">Uncharacterized protein</fullName>
    </submittedName>
</protein>
<reference evidence="2 3" key="1">
    <citation type="submission" date="2016-04" db="EMBL/GenBank/DDBJ databases">
        <title>ATOL: Assembling a taxonomically balanced genome-scale reconstruction of the evolutionary history of the Enterobacteriaceae.</title>
        <authorList>
            <person name="Plunkett G.III."/>
            <person name="Neeno-Eckwall E.C."/>
            <person name="Glasner J.D."/>
            <person name="Perna N.T."/>
        </authorList>
    </citation>
    <scope>NUCLEOTIDE SEQUENCE [LARGE SCALE GENOMIC DNA]</scope>
    <source>
        <strain evidence="2 3">ATCC 51603</strain>
    </source>
</reference>
<keyword evidence="1" id="KW-1133">Transmembrane helix</keyword>
<name>A0A1B7J791_9ENTR</name>
<keyword evidence="3" id="KW-1185">Reference proteome</keyword>
<evidence type="ECO:0000313" key="3">
    <source>
        <dbReference type="Proteomes" id="UP000078386"/>
    </source>
</evidence>